<reference evidence="1" key="1">
    <citation type="submission" date="2022-04" db="EMBL/GenBank/DDBJ databases">
        <title>Carnegiea gigantea Genome sequencing and assembly v2.</title>
        <authorList>
            <person name="Copetti D."/>
            <person name="Sanderson M.J."/>
            <person name="Burquez A."/>
            <person name="Wojciechowski M.F."/>
        </authorList>
    </citation>
    <scope>NUCLEOTIDE SEQUENCE</scope>
    <source>
        <strain evidence="1">SGP5-SGP5p</strain>
        <tissue evidence="1">Aerial part</tissue>
    </source>
</reference>
<dbReference type="OrthoDB" id="4955136at2759"/>
<dbReference type="Proteomes" id="UP001153076">
    <property type="component" value="Unassembled WGS sequence"/>
</dbReference>
<comment type="caution">
    <text evidence="1">The sequence shown here is derived from an EMBL/GenBank/DDBJ whole genome shotgun (WGS) entry which is preliminary data.</text>
</comment>
<protein>
    <submittedName>
        <fullName evidence="1">Uncharacterized protein</fullName>
    </submittedName>
</protein>
<proteinExistence type="predicted"/>
<evidence type="ECO:0000313" key="1">
    <source>
        <dbReference type="EMBL" id="KAJ8423102.1"/>
    </source>
</evidence>
<dbReference type="AlphaFoldDB" id="A0A9Q1GPK6"/>
<gene>
    <name evidence="1" type="ORF">Cgig2_009357</name>
</gene>
<evidence type="ECO:0000313" key="2">
    <source>
        <dbReference type="Proteomes" id="UP001153076"/>
    </source>
</evidence>
<organism evidence="1 2">
    <name type="scientific">Carnegiea gigantea</name>
    <dbReference type="NCBI Taxonomy" id="171969"/>
    <lineage>
        <taxon>Eukaryota</taxon>
        <taxon>Viridiplantae</taxon>
        <taxon>Streptophyta</taxon>
        <taxon>Embryophyta</taxon>
        <taxon>Tracheophyta</taxon>
        <taxon>Spermatophyta</taxon>
        <taxon>Magnoliopsida</taxon>
        <taxon>eudicotyledons</taxon>
        <taxon>Gunneridae</taxon>
        <taxon>Pentapetalae</taxon>
        <taxon>Caryophyllales</taxon>
        <taxon>Cactineae</taxon>
        <taxon>Cactaceae</taxon>
        <taxon>Cactoideae</taxon>
        <taxon>Echinocereeae</taxon>
        <taxon>Carnegiea</taxon>
    </lineage>
</organism>
<keyword evidence="2" id="KW-1185">Reference proteome</keyword>
<dbReference type="EMBL" id="JAKOGI010002054">
    <property type="protein sequence ID" value="KAJ8423102.1"/>
    <property type="molecule type" value="Genomic_DNA"/>
</dbReference>
<sequence>MVGGAIKEFFKWNYNETIVLCDVIIQYIMKNGCGQSINWRKIEKEENQYVKKFRDKGVSSLIKEKWKHIYGGTYATGENVYVPTMQPPIINVEGQGEGHESENHMKARLGEEDNLYMYNLQDNPYFQSVLTDEDQFFTDFVKYVSNGNDDNTEAKSEDGPFQVNNQLLNTQLASQVRTDKNLSRRA</sequence>
<accession>A0A9Q1GPK6</accession>
<name>A0A9Q1GPK6_9CARY</name>